<feature type="compositionally biased region" description="Low complexity" evidence="4">
    <location>
        <begin position="665"/>
        <end position="689"/>
    </location>
</feature>
<evidence type="ECO:0000256" key="3">
    <source>
        <dbReference type="ARBA" id="ARBA00038374"/>
    </source>
</evidence>
<reference evidence="5 6" key="1">
    <citation type="submission" date="2019-06" db="EMBL/GenBank/DDBJ databases">
        <title>Saccharibacillus brassicae sp. nov., an endophytic bacterium isolated from Chinese cabbage seeds (Brassica pekinensis).</title>
        <authorList>
            <person name="Jiang L."/>
            <person name="Lee J."/>
            <person name="Kim S.W."/>
        </authorList>
    </citation>
    <scope>NUCLEOTIDE SEQUENCE [LARGE SCALE GENOMIC DNA]</scope>
    <source>
        <strain evidence="6">KCTC 43072 / ATSA2</strain>
    </source>
</reference>
<name>A0A4Y6UZX8_SACBS</name>
<dbReference type="PANTHER" id="PTHR30217">
    <property type="entry name" value="PEPTIDASE U32 FAMILY"/>
    <property type="match status" value="1"/>
</dbReference>
<organism evidence="5 6">
    <name type="scientific">Saccharibacillus brassicae</name>
    <dbReference type="NCBI Taxonomy" id="2583377"/>
    <lineage>
        <taxon>Bacteria</taxon>
        <taxon>Bacillati</taxon>
        <taxon>Bacillota</taxon>
        <taxon>Bacilli</taxon>
        <taxon>Bacillales</taxon>
        <taxon>Paenibacillaceae</taxon>
        <taxon>Saccharibacillus</taxon>
    </lineage>
</organism>
<protein>
    <submittedName>
        <fullName evidence="5">U32 family peptidase</fullName>
    </submittedName>
</protein>
<dbReference type="Pfam" id="PF01136">
    <property type="entry name" value="Peptidase_U32"/>
    <property type="match status" value="2"/>
</dbReference>
<dbReference type="PANTHER" id="PTHR30217:SF6">
    <property type="entry name" value="TRNA HYDROXYLATION PROTEIN P"/>
    <property type="match status" value="1"/>
</dbReference>
<feature type="compositionally biased region" description="Low complexity" evidence="4">
    <location>
        <begin position="348"/>
        <end position="367"/>
    </location>
</feature>
<dbReference type="AlphaFoldDB" id="A0A4Y6UZX8"/>
<gene>
    <name evidence="5" type="ORF">FFV09_13595</name>
</gene>
<evidence type="ECO:0000256" key="2">
    <source>
        <dbReference type="ARBA" id="ARBA00022801"/>
    </source>
</evidence>
<dbReference type="InterPro" id="IPR051454">
    <property type="entry name" value="RNA/ubiquinone_mod_enzymes"/>
</dbReference>
<accession>A0A4Y6UZX8</accession>
<dbReference type="Proteomes" id="UP000316968">
    <property type="component" value="Chromosome"/>
</dbReference>
<evidence type="ECO:0000256" key="4">
    <source>
        <dbReference type="SAM" id="MobiDB-lite"/>
    </source>
</evidence>
<proteinExistence type="inferred from homology"/>
<feature type="region of interest" description="Disordered" evidence="4">
    <location>
        <begin position="656"/>
        <end position="699"/>
    </location>
</feature>
<keyword evidence="1" id="KW-0645">Protease</keyword>
<dbReference type="KEGG" id="saca:FFV09_13595"/>
<evidence type="ECO:0000256" key="1">
    <source>
        <dbReference type="ARBA" id="ARBA00022670"/>
    </source>
</evidence>
<dbReference type="InterPro" id="IPR001539">
    <property type="entry name" value="Peptidase_U32"/>
</dbReference>
<keyword evidence="6" id="KW-1185">Reference proteome</keyword>
<dbReference type="RefSeq" id="WP_141448331.1">
    <property type="nucleotide sequence ID" value="NZ_CP041217.1"/>
</dbReference>
<dbReference type="OrthoDB" id="9807498at2"/>
<comment type="similarity">
    <text evidence="3">Belongs to the peptidase U32 family.</text>
</comment>
<dbReference type="EMBL" id="CP041217">
    <property type="protein sequence ID" value="QDH21787.1"/>
    <property type="molecule type" value="Genomic_DNA"/>
</dbReference>
<evidence type="ECO:0000313" key="6">
    <source>
        <dbReference type="Proteomes" id="UP000316968"/>
    </source>
</evidence>
<evidence type="ECO:0000313" key="5">
    <source>
        <dbReference type="EMBL" id="QDH21787.1"/>
    </source>
</evidence>
<keyword evidence="2" id="KW-0378">Hydrolase</keyword>
<feature type="region of interest" description="Disordered" evidence="4">
    <location>
        <begin position="344"/>
        <end position="367"/>
    </location>
</feature>
<sequence>MARYFQGREVELLAPVGTFDIFGTVIRANCDAVYFGGPGLNMRMMRKGYNFSREDIVEAVNVAHGLGKKAYVTVNNMLSESDVSEAGDYLAFLDRSGVDAIIAQDLAVPSLLREQGLALPVHASVMLNVHNVEMVRALQEFGVTRVVTSREMDLRTARIIEEQTGIEIEYFVHGDMCSVHGANCYISSHLFGMSGNRGKCLKPCRWDYRMKKDGYVYSTPYPLAAKDMNMYEHLPELIDAHVTSFKIEGRMRDKEFISALVNSYGDAIDRYLDDPVGFDRGTDSEELHKNRKRDFSTAYAFGRPGLSNINRRYEGTGKFYSTGKVFSTPTAERESSESAVRAVREGLRQASGEKAAGAAPAPAPQRSAPKLTVRVNNMEQARAALEAGVDELFLSGDVLLPDRAFGRRQIEQLAQLKGNTRLVLATPRMMDEMQFEQYETLLSGGVTGLDALLVTNIGAVRRFRNFGLPLIGDLSLNLYNHMAERMYRELGVERLTASIEANLPDLAALLGRTNGELELTVHGTPVVMYMEHDLYENTEVYEPIAEESNRYVRDDVLVLMTDKGESPVYKDVHGRCHLTTSKELCLLPLVGELMEAGITHFRVEGSTYAPERLGELLGLYRLALNEPERAADLAERLEPAFAGFTLGALAFGRADRSTPADRPAALEADNGEAAADGGEGQSEQGEAADVQAALQTTKG</sequence>